<dbReference type="OrthoDB" id="9797344at2"/>
<dbReference type="SUPFAM" id="SSF109604">
    <property type="entry name" value="HD-domain/PDEase-like"/>
    <property type="match status" value="1"/>
</dbReference>
<dbReference type="AlphaFoldDB" id="A0A2N5E166"/>
<dbReference type="Gene3D" id="1.10.3210.50">
    <property type="match status" value="1"/>
</dbReference>
<feature type="domain" description="HD" evidence="1">
    <location>
        <begin position="25"/>
        <end position="131"/>
    </location>
</feature>
<dbReference type="NCBIfam" id="NF007515">
    <property type="entry name" value="PRK10119.1"/>
    <property type="match status" value="1"/>
</dbReference>
<proteinExistence type="predicted"/>
<dbReference type="InterPro" id="IPR003607">
    <property type="entry name" value="HD/PDEase_dom"/>
</dbReference>
<dbReference type="RefSeq" id="WP_101824929.1">
    <property type="nucleotide sequence ID" value="NZ_PJZH01000012.1"/>
</dbReference>
<evidence type="ECO:0000259" key="1">
    <source>
        <dbReference type="PROSITE" id="PS51831"/>
    </source>
</evidence>
<gene>
    <name evidence="2" type="ORF">CYR32_12795</name>
</gene>
<reference evidence="2 3" key="1">
    <citation type="submission" date="2017-12" db="EMBL/GenBank/DDBJ databases">
        <title>Characterization of six clinical isolates of Enterochimera gen. nov., a novel genus of the Yersiniaciae family and the three species Enterochimera arupensis sp. nov., Enterochimera coloradensis sp. nov, and Enterochimera californica sp. nov.</title>
        <authorList>
            <person name="Rossi A."/>
            <person name="Fisher M."/>
        </authorList>
    </citation>
    <scope>NUCLEOTIDE SEQUENCE [LARGE SCALE GENOMIC DNA]</scope>
    <source>
        <strain evidence="3">2016-Iso4</strain>
    </source>
</reference>
<organism evidence="2 3">
    <name type="scientific">Chimaeribacter coloradensis</name>
    <dbReference type="NCBI Taxonomy" id="2060068"/>
    <lineage>
        <taxon>Bacteria</taxon>
        <taxon>Pseudomonadati</taxon>
        <taxon>Pseudomonadota</taxon>
        <taxon>Gammaproteobacteria</taxon>
        <taxon>Enterobacterales</taxon>
        <taxon>Yersiniaceae</taxon>
        <taxon>Chimaeribacter</taxon>
    </lineage>
</organism>
<evidence type="ECO:0000313" key="2">
    <source>
        <dbReference type="EMBL" id="PLR34084.1"/>
    </source>
</evidence>
<evidence type="ECO:0000313" key="3">
    <source>
        <dbReference type="Proteomes" id="UP000234503"/>
    </source>
</evidence>
<dbReference type="CDD" id="cd00077">
    <property type="entry name" value="HDc"/>
    <property type="match status" value="1"/>
</dbReference>
<dbReference type="InterPro" id="IPR006674">
    <property type="entry name" value="HD_domain"/>
</dbReference>
<dbReference type="EMBL" id="PJZH01000012">
    <property type="protein sequence ID" value="PLR34084.1"/>
    <property type="molecule type" value="Genomic_DNA"/>
</dbReference>
<keyword evidence="3" id="KW-1185">Reference proteome</keyword>
<comment type="caution">
    <text evidence="2">The sequence shown here is derived from an EMBL/GenBank/DDBJ whole genome shotgun (WGS) entry which is preliminary data.</text>
</comment>
<protein>
    <submittedName>
        <fullName evidence="2">Phosphohydrolase</fullName>
    </submittedName>
</protein>
<dbReference type="PROSITE" id="PS51831">
    <property type="entry name" value="HD"/>
    <property type="match status" value="1"/>
</dbReference>
<dbReference type="PANTHER" id="PTHR33594">
    <property type="entry name" value="SUPERFAMILY HYDROLASE, PUTATIVE (AFU_ORTHOLOGUE AFUA_1G03035)-RELATED"/>
    <property type="match status" value="1"/>
</dbReference>
<dbReference type="PANTHER" id="PTHR33594:SF1">
    <property type="entry name" value="HD_PDEASE DOMAIN-CONTAINING PROTEIN"/>
    <property type="match status" value="1"/>
</dbReference>
<dbReference type="SMART" id="SM00471">
    <property type="entry name" value="HDc"/>
    <property type="match status" value="1"/>
</dbReference>
<name>A0A2N5E166_9GAMM</name>
<dbReference type="GO" id="GO:0016787">
    <property type="term" value="F:hydrolase activity"/>
    <property type="evidence" value="ECO:0007669"/>
    <property type="project" value="UniProtKB-KW"/>
</dbReference>
<dbReference type="Proteomes" id="UP000234503">
    <property type="component" value="Unassembled WGS sequence"/>
</dbReference>
<accession>A0A2N5E166</accession>
<keyword evidence="2" id="KW-0378">Hydrolase</keyword>
<sequence>MVISEWEIRFQNYMASRPEADKAHDINHLHRVWQNAQLLMQGLEANRLVVLAACYFHDFVNLPKNHPQRHLASTMAAQETLSLLQNDFPDFPHELYDAVAHAVRTHSFSANIPPQTLEAKIVQDADRLDTLGAIGLARVFYVSGALGRDLVDPDDPLAERRELDDRRFTLDHFQQKLLRLPATMQTQAGRAIAEKRTRFLQGYMETLCAELRGAA</sequence>
<dbReference type="Pfam" id="PF01966">
    <property type="entry name" value="HD"/>
    <property type="match status" value="1"/>
</dbReference>